<accession>A0AAN7P1J6</accession>
<organism evidence="1 2">
    <name type="scientific">Mycteria americana</name>
    <name type="common">Wood stork</name>
    <dbReference type="NCBI Taxonomy" id="33587"/>
    <lineage>
        <taxon>Eukaryota</taxon>
        <taxon>Metazoa</taxon>
        <taxon>Chordata</taxon>
        <taxon>Craniata</taxon>
        <taxon>Vertebrata</taxon>
        <taxon>Euteleostomi</taxon>
        <taxon>Archelosauria</taxon>
        <taxon>Archosauria</taxon>
        <taxon>Dinosauria</taxon>
        <taxon>Saurischia</taxon>
        <taxon>Theropoda</taxon>
        <taxon>Coelurosauria</taxon>
        <taxon>Aves</taxon>
        <taxon>Neognathae</taxon>
        <taxon>Neoaves</taxon>
        <taxon>Aequornithes</taxon>
        <taxon>Ciconiiformes</taxon>
        <taxon>Ciconiidae</taxon>
        <taxon>Mycteria</taxon>
    </lineage>
</organism>
<evidence type="ECO:0000313" key="1">
    <source>
        <dbReference type="EMBL" id="KAK4825592.1"/>
    </source>
</evidence>
<reference evidence="1 2" key="1">
    <citation type="journal article" date="2023" name="J. Hered.">
        <title>Chromosome-level genome of the wood stork (Mycteria americana) provides insight into avian chromosome evolution.</title>
        <authorList>
            <person name="Flamio R. Jr."/>
            <person name="Ramstad K.M."/>
        </authorList>
    </citation>
    <scope>NUCLEOTIDE SEQUENCE [LARGE SCALE GENOMIC DNA]</scope>
    <source>
        <strain evidence="1">JAX WOST 10</strain>
    </source>
</reference>
<proteinExistence type="predicted"/>
<comment type="caution">
    <text evidence="1">The sequence shown here is derived from an EMBL/GenBank/DDBJ whole genome shotgun (WGS) entry which is preliminary data.</text>
</comment>
<protein>
    <submittedName>
        <fullName evidence="1">Uncharacterized protein</fullName>
    </submittedName>
</protein>
<name>A0AAN7P1J6_MYCAM</name>
<sequence>MAICCRSPCRPYLPSVCERTSPLEEAGHSPCSGPQEPWKGGHHLELRVENRRGLQLQLDKLWYGEEAAGVLVAHIVSPKPEREKEKRQPLKQSEKRFFCELRERAEGQAHLWGDKKEEKKLVGHQRILVHGIVPPQVQNLHFPLSNFARFLPAHFFGLMRSLWMEAQPSGVSATPSQFCVISKLAETTLRLIIQIMNEAWIIEKKYLRNDQNLDSEEFNINEKKAEQYAATRRAEQPQLSQPFLIGEVFHPSDHFHGPPLDLLQQLHVFPVLRTPELDAVLQVESHQGRVEGQNRLPRPAGHASFDAAQDTVGFLGCRCTFPSHVQLLIQQYPQVLLHRAALNPFIPQPVFVLGIAPTHVQDFALGLVEPREVHMGPLLELVPVLLDGIPSLRHVNRTTQLGVVCRLAEGAFDPTMSLMKILNRLVPVQTPEGHHLSLISIRTLSC</sequence>
<dbReference type="EMBL" id="JAUNZN010000002">
    <property type="protein sequence ID" value="KAK4825592.1"/>
    <property type="molecule type" value="Genomic_DNA"/>
</dbReference>
<dbReference type="AlphaFoldDB" id="A0AAN7P1J6"/>
<keyword evidence="2" id="KW-1185">Reference proteome</keyword>
<evidence type="ECO:0000313" key="2">
    <source>
        <dbReference type="Proteomes" id="UP001333110"/>
    </source>
</evidence>
<gene>
    <name evidence="1" type="ORF">QYF61_000681</name>
</gene>
<dbReference type="Proteomes" id="UP001333110">
    <property type="component" value="Unassembled WGS sequence"/>
</dbReference>